<proteinExistence type="predicted"/>
<dbReference type="Gene3D" id="3.30.160.570">
    <property type="entry name" value="Ncd80 complex, Spc24 subunit"/>
    <property type="match status" value="1"/>
</dbReference>
<gene>
    <name evidence="1" type="ORF">TIFTF001_009626</name>
</gene>
<evidence type="ECO:0000313" key="1">
    <source>
        <dbReference type="EMBL" id="GMN40400.1"/>
    </source>
</evidence>
<organism evidence="1 2">
    <name type="scientific">Ficus carica</name>
    <name type="common">Common fig</name>
    <dbReference type="NCBI Taxonomy" id="3494"/>
    <lineage>
        <taxon>Eukaryota</taxon>
        <taxon>Viridiplantae</taxon>
        <taxon>Streptophyta</taxon>
        <taxon>Embryophyta</taxon>
        <taxon>Tracheophyta</taxon>
        <taxon>Spermatophyta</taxon>
        <taxon>Magnoliopsida</taxon>
        <taxon>eudicotyledons</taxon>
        <taxon>Gunneridae</taxon>
        <taxon>Pentapetalae</taxon>
        <taxon>rosids</taxon>
        <taxon>fabids</taxon>
        <taxon>Rosales</taxon>
        <taxon>Moraceae</taxon>
        <taxon>Ficeae</taxon>
        <taxon>Ficus</taxon>
    </lineage>
</organism>
<dbReference type="GO" id="GO:0051983">
    <property type="term" value="P:regulation of chromosome segregation"/>
    <property type="evidence" value="ECO:0007669"/>
    <property type="project" value="InterPro"/>
</dbReference>
<dbReference type="AlphaFoldDB" id="A0AA87ZVM1"/>
<comment type="caution">
    <text evidence="1">The sequence shown here is derived from an EMBL/GenBank/DDBJ whole genome shotgun (WGS) entry which is preliminary data.</text>
</comment>
<reference evidence="1" key="1">
    <citation type="submission" date="2023-07" db="EMBL/GenBank/DDBJ databases">
        <title>draft genome sequence of fig (Ficus carica).</title>
        <authorList>
            <person name="Takahashi T."/>
            <person name="Nishimura K."/>
        </authorList>
    </citation>
    <scope>NUCLEOTIDE SEQUENCE</scope>
</reference>
<dbReference type="PANTHER" id="PTHR35730">
    <property type="entry name" value="KINETOCHORE PROTEIN SPC24 HOMOLOG-RELATED"/>
    <property type="match status" value="1"/>
</dbReference>
<accession>A0AA87ZVM1</accession>
<dbReference type="InterPro" id="IPR044951">
    <property type="entry name" value="SPC24-like"/>
</dbReference>
<name>A0AA87ZVM1_FICCA</name>
<dbReference type="PANTHER" id="PTHR35730:SF2">
    <property type="entry name" value="KINETOCHORE PROTEIN SPC24 HOMOLOG-RELATED"/>
    <property type="match status" value="1"/>
</dbReference>
<dbReference type="Gramene" id="FCD_00015281-RA">
    <property type="protein sequence ID" value="FCD_00015281-RA:cds"/>
    <property type="gene ID" value="FCD_00015281"/>
</dbReference>
<protein>
    <submittedName>
        <fullName evidence="1">Uncharacterized protein</fullName>
    </submittedName>
</protein>
<evidence type="ECO:0000313" key="2">
    <source>
        <dbReference type="Proteomes" id="UP001187192"/>
    </source>
</evidence>
<dbReference type="Proteomes" id="UP001187192">
    <property type="component" value="Unassembled WGS sequence"/>
</dbReference>
<sequence>MADLLKKVISYSGDLVGLLKDPRDPNGVAHCCDSLKALRSSADADFNEVLSLLQDYENKTEACRQKTEAAKSEVVTDEELDLLHKELEEECKREIITNEINDLECTRISVQERNQTLMKIEQDELRAQRTLSMFASVTNIIPDLKEKGFYLPMILFSLTMSTTDIVDRDKKVVKKFEFDPTQMTAFDVCDSIWKAIVRDRV</sequence>
<keyword evidence="2" id="KW-1185">Reference proteome</keyword>
<dbReference type="EMBL" id="BTGU01000011">
    <property type="protein sequence ID" value="GMN40400.1"/>
    <property type="molecule type" value="Genomic_DNA"/>
</dbReference>